<feature type="domain" description="Alcohol dehydrogenase-like N-terminal" evidence="4">
    <location>
        <begin position="27"/>
        <end position="144"/>
    </location>
</feature>
<gene>
    <name evidence="5" type="ORF">C1S78_014205</name>
    <name evidence="6" type="ORF">C1S78_14165</name>
</gene>
<evidence type="ECO:0000256" key="2">
    <source>
        <dbReference type="ARBA" id="ARBA00022723"/>
    </source>
</evidence>
<proteinExistence type="predicted"/>
<keyword evidence="2" id="KW-0479">Metal-binding</keyword>
<dbReference type="PANTHER" id="PTHR42813:SF7">
    <property type="entry name" value="ALCOHOL DEHYDROGENASE (ZN-DEPENDENT)-RELATED"/>
    <property type="match status" value="1"/>
</dbReference>
<keyword evidence="3" id="KW-0862">Zinc</keyword>
<keyword evidence="7" id="KW-1185">Reference proteome</keyword>
<evidence type="ECO:0000256" key="3">
    <source>
        <dbReference type="ARBA" id="ARBA00022833"/>
    </source>
</evidence>
<dbReference type="Proteomes" id="UP000309231">
    <property type="component" value="Chromosome"/>
</dbReference>
<dbReference type="EMBL" id="CP062008">
    <property type="protein sequence ID" value="QPG71986.1"/>
    <property type="molecule type" value="Genomic_DNA"/>
</dbReference>
<comment type="cofactor">
    <cofactor evidence="1">
        <name>Zn(2+)</name>
        <dbReference type="ChEBI" id="CHEBI:29105"/>
    </cofactor>
</comment>
<dbReference type="RefSeq" id="WP_082370949.1">
    <property type="nucleotide sequence ID" value="NZ_ANBS01000013.1"/>
</dbReference>
<dbReference type="InterPro" id="IPR011032">
    <property type="entry name" value="GroES-like_sf"/>
</dbReference>
<dbReference type="SUPFAM" id="SSF50129">
    <property type="entry name" value="GroES-like"/>
    <property type="match status" value="1"/>
</dbReference>
<dbReference type="SUPFAM" id="SSF51735">
    <property type="entry name" value="NAD(P)-binding Rossmann-fold domains"/>
    <property type="match status" value="1"/>
</dbReference>
<evidence type="ECO:0000259" key="4">
    <source>
        <dbReference type="Pfam" id="PF08240"/>
    </source>
</evidence>
<dbReference type="Gene3D" id="3.90.180.10">
    <property type="entry name" value="Medium-chain alcohol dehydrogenases, catalytic domain"/>
    <property type="match status" value="1"/>
</dbReference>
<dbReference type="PANTHER" id="PTHR42813">
    <property type="entry name" value="ZINC-TYPE ALCOHOL DEHYDROGENASE-LIKE"/>
    <property type="match status" value="1"/>
</dbReference>
<dbReference type="Pfam" id="PF08240">
    <property type="entry name" value="ADH_N"/>
    <property type="match status" value="1"/>
</dbReference>
<accession>A0A8H2JCD2</accession>
<dbReference type="AlphaFoldDB" id="A0A8H2JCD2"/>
<dbReference type="GeneID" id="76726078"/>
<evidence type="ECO:0000313" key="5">
    <source>
        <dbReference type="EMBL" id="QPG71986.1"/>
    </source>
</evidence>
<organism evidence="6">
    <name type="scientific">Mycolicibacterium mucogenicum DSM 44124</name>
    <dbReference type="NCBI Taxonomy" id="1226753"/>
    <lineage>
        <taxon>Bacteria</taxon>
        <taxon>Bacillati</taxon>
        <taxon>Actinomycetota</taxon>
        <taxon>Actinomycetes</taxon>
        <taxon>Mycobacteriales</taxon>
        <taxon>Mycobacteriaceae</taxon>
        <taxon>Mycolicibacterium</taxon>
    </lineage>
</organism>
<reference evidence="5 7" key="3">
    <citation type="journal article" date="2019" name="Sci. Rep.">
        <title>Insight into the biology of Mycobacterium mucogenicum and Mycobacterium neoaurum clade members.</title>
        <authorList>
            <person name="Behra P.R.K."/>
            <person name="Pettersson B.M.F."/>
            <person name="Ramesh M."/>
            <person name="Dasgupta S."/>
            <person name="Kirsebom L.A."/>
        </authorList>
    </citation>
    <scope>NUCLEOTIDE SEQUENCE [LARGE SCALE GENOMIC DNA]</scope>
    <source>
        <strain evidence="5 7">DSM 44124</strain>
    </source>
</reference>
<dbReference type="InterPro" id="IPR036291">
    <property type="entry name" value="NAD(P)-bd_dom_sf"/>
</dbReference>
<sequence>MSLMQSLTLLGTGSLRWDDVAAPVLTGPGEAIVRPVAVATCDLDTLVLRGSYPLPGPYPLGHEGVAEVIEIGADVHSVAIGDLVVVPFQISCGTCEPCRRGRTGNCASHPRMSTFGLGQMGGLQWGGLLADRVRVPHADAMLVPVPPGVDPAVVASASDNIPDAWRAVGPQLAAEPGAEVLVVGGAGGPHSIGLYAVGLAVAAGAGSVTYVDTDPQRLSIAEKCSAAVVDGVPARKVGSFAITVDSSSTEAGLRCALNSTAADGVCTSTSVYLQDPQIPMFAMYSRCCTLHAGRAHVRPAIPEVLKLVAAGEFDPTLVTTTNAAWDDAIDALAEPTMKVVVTRDGSY</sequence>
<evidence type="ECO:0000313" key="6">
    <source>
        <dbReference type="EMBL" id="TLH53362.1"/>
    </source>
</evidence>
<dbReference type="GO" id="GO:0046872">
    <property type="term" value="F:metal ion binding"/>
    <property type="evidence" value="ECO:0007669"/>
    <property type="project" value="UniProtKB-KW"/>
</dbReference>
<protein>
    <submittedName>
        <fullName evidence="5 6">Dehydrogenase</fullName>
    </submittedName>
</protein>
<reference evidence="5 7" key="2">
    <citation type="journal article" date="2019" name="BMC Evol. Biol.">
        <title>Comparative genomics of Mycobacterium mucogenicum and Mycobacterium neoaurum clade members emphasizing tRNA and non-coding RNA.</title>
        <authorList>
            <person name="Behra P.R.K."/>
            <person name="Pettersson B.M.F."/>
            <person name="Das S."/>
            <person name="Dasgupta S."/>
            <person name="Kirsebom L.A."/>
        </authorList>
    </citation>
    <scope>NUCLEOTIDE SEQUENCE [LARGE SCALE GENOMIC DNA]</scope>
    <source>
        <strain evidence="5 7">DSM 44124</strain>
    </source>
</reference>
<dbReference type="InterPro" id="IPR013154">
    <property type="entry name" value="ADH-like_N"/>
</dbReference>
<dbReference type="EMBL" id="POTL01000001">
    <property type="protein sequence ID" value="TLH53362.1"/>
    <property type="molecule type" value="Genomic_DNA"/>
</dbReference>
<dbReference type="Gene3D" id="3.40.50.720">
    <property type="entry name" value="NAD(P)-binding Rossmann-like Domain"/>
    <property type="match status" value="1"/>
</dbReference>
<evidence type="ECO:0000256" key="1">
    <source>
        <dbReference type="ARBA" id="ARBA00001947"/>
    </source>
</evidence>
<evidence type="ECO:0000313" key="7">
    <source>
        <dbReference type="Proteomes" id="UP000309231"/>
    </source>
</evidence>
<dbReference type="KEGG" id="mmuc:C1S78_014205"/>
<name>A0A8H2JCD2_MYCMU</name>
<reference evidence="6" key="1">
    <citation type="submission" date="2018-01" db="EMBL/GenBank/DDBJ databases">
        <title>Comparative genomics of Mycobacterium mucogenicum and Mycobacterium neoaurum clade members emphasizing tRNA and non-coding RNA.</title>
        <authorList>
            <person name="Behra P.R.K."/>
            <person name="Pettersson B.M.F."/>
            <person name="Das S."/>
            <person name="Dasgupta S."/>
            <person name="Kirsebom L.A."/>
        </authorList>
    </citation>
    <scope>NUCLEOTIDE SEQUENCE</scope>
    <source>
        <strain evidence="6">DSM 44124</strain>
    </source>
</reference>